<reference evidence="2 3" key="1">
    <citation type="submission" date="2009-01" db="EMBL/GenBank/DDBJ databases">
        <title>Complete sequence of chromosome of Methylobacterium nodulans ORS 2060.</title>
        <authorList>
            <consortium name="US DOE Joint Genome Institute"/>
            <person name="Lucas S."/>
            <person name="Copeland A."/>
            <person name="Lapidus A."/>
            <person name="Glavina del Rio T."/>
            <person name="Dalin E."/>
            <person name="Tice H."/>
            <person name="Bruce D."/>
            <person name="Goodwin L."/>
            <person name="Pitluck S."/>
            <person name="Sims D."/>
            <person name="Brettin T."/>
            <person name="Detter J.C."/>
            <person name="Han C."/>
            <person name="Larimer F."/>
            <person name="Land M."/>
            <person name="Hauser L."/>
            <person name="Kyrpides N."/>
            <person name="Ivanova N."/>
            <person name="Marx C.J."/>
            <person name="Richardson P."/>
        </authorList>
    </citation>
    <scope>NUCLEOTIDE SEQUENCE [LARGE SCALE GENOMIC DNA]</scope>
    <source>
        <strain evidence="3">LMG 21967 / CNCM I-2342 / ORS 2060</strain>
    </source>
</reference>
<sequence length="195" mass="20833">MMRTVRLYGALAEKFGASFRLDVRSLAEACRALGAQIPGFRQAIEEGRFRVVCGKSLRAKRALHLDHDLITFGLPAGDLHIVPVIRARKSGMSIGKIIVGTLIAVATWWMGGPAWLIGMGAMLALQGVSALLSPKKKKEKEKKSYMFQGADNVSEQGIPVPLIYGRCMANPITISAGVTTANTNGLPTASATPTV</sequence>
<dbReference type="InterPro" id="IPR010654">
    <property type="entry name" value="Phage_lambda_tail_I"/>
</dbReference>
<organism evidence="2 3">
    <name type="scientific">Methylobacterium nodulans (strain LMG 21967 / CNCM I-2342 / ORS 2060)</name>
    <dbReference type="NCBI Taxonomy" id="460265"/>
    <lineage>
        <taxon>Bacteria</taxon>
        <taxon>Pseudomonadati</taxon>
        <taxon>Pseudomonadota</taxon>
        <taxon>Alphaproteobacteria</taxon>
        <taxon>Hyphomicrobiales</taxon>
        <taxon>Methylobacteriaceae</taxon>
        <taxon>Methylobacterium</taxon>
    </lineage>
</organism>
<protein>
    <submittedName>
        <fullName evidence="2">Lambda tail assembly I</fullName>
    </submittedName>
</protein>
<evidence type="ECO:0000313" key="2">
    <source>
        <dbReference type="EMBL" id="ACL61764.1"/>
    </source>
</evidence>
<name>B8IIW9_METNO</name>
<dbReference type="EMBL" id="CP001349">
    <property type="protein sequence ID" value="ACL61764.1"/>
    <property type="molecule type" value="Genomic_DNA"/>
</dbReference>
<dbReference type="KEGG" id="mno:Mnod_7023"/>
<dbReference type="Pfam" id="PF06805">
    <property type="entry name" value="Lambda_tail_I"/>
    <property type="match status" value="1"/>
</dbReference>
<evidence type="ECO:0000256" key="1">
    <source>
        <dbReference type="SAM" id="Phobius"/>
    </source>
</evidence>
<dbReference type="RefSeq" id="WP_015933327.1">
    <property type="nucleotide sequence ID" value="NC_011894.1"/>
</dbReference>
<keyword evidence="1" id="KW-1133">Transmembrane helix</keyword>
<proteinExistence type="predicted"/>
<dbReference type="OrthoDB" id="7995004at2"/>
<keyword evidence="3" id="KW-1185">Reference proteome</keyword>
<dbReference type="Proteomes" id="UP000008207">
    <property type="component" value="Chromosome"/>
</dbReference>
<dbReference type="HOGENOM" id="CLU_099041_0_1_5"/>
<dbReference type="eggNOG" id="COG4723">
    <property type="taxonomic scope" value="Bacteria"/>
</dbReference>
<evidence type="ECO:0000313" key="3">
    <source>
        <dbReference type="Proteomes" id="UP000008207"/>
    </source>
</evidence>
<keyword evidence="1" id="KW-0472">Membrane</keyword>
<dbReference type="STRING" id="460265.Mnod_7023"/>
<dbReference type="AlphaFoldDB" id="B8IIW9"/>
<accession>B8IIW9</accession>
<feature type="transmembrane region" description="Helical" evidence="1">
    <location>
        <begin position="115"/>
        <end position="133"/>
    </location>
</feature>
<feature type="transmembrane region" description="Helical" evidence="1">
    <location>
        <begin position="93"/>
        <end position="109"/>
    </location>
</feature>
<gene>
    <name evidence="2" type="ordered locus">Mnod_7023</name>
</gene>
<keyword evidence="1" id="KW-0812">Transmembrane</keyword>